<comment type="caution">
    <text evidence="2">The sequence shown here is derived from an EMBL/GenBank/DDBJ whole genome shotgun (WGS) entry which is preliminary data.</text>
</comment>
<proteinExistence type="predicted"/>
<accession>A0A433Q2K9</accession>
<dbReference type="GO" id="GO:1990023">
    <property type="term" value="C:mitotic spindle midzone"/>
    <property type="evidence" value="ECO:0007669"/>
    <property type="project" value="TreeGrafter"/>
</dbReference>
<feature type="region of interest" description="Disordered" evidence="1">
    <location>
        <begin position="615"/>
        <end position="774"/>
    </location>
</feature>
<dbReference type="InterPro" id="IPR007145">
    <property type="entry name" value="MAP65_Ase1_PRC1"/>
</dbReference>
<dbReference type="GO" id="GO:0008017">
    <property type="term" value="F:microtubule binding"/>
    <property type="evidence" value="ECO:0007669"/>
    <property type="project" value="InterPro"/>
</dbReference>
<feature type="compositionally biased region" description="Polar residues" evidence="1">
    <location>
        <begin position="523"/>
        <end position="562"/>
    </location>
</feature>
<dbReference type="AlphaFoldDB" id="A0A433Q2K9"/>
<feature type="compositionally biased region" description="Polar residues" evidence="1">
    <location>
        <begin position="666"/>
        <end position="691"/>
    </location>
</feature>
<dbReference type="GO" id="GO:0051256">
    <property type="term" value="P:mitotic spindle midzone assembly"/>
    <property type="evidence" value="ECO:0007669"/>
    <property type="project" value="TreeGrafter"/>
</dbReference>
<evidence type="ECO:0000313" key="2">
    <source>
        <dbReference type="EMBL" id="RUS24007.1"/>
    </source>
</evidence>
<feature type="region of interest" description="Disordered" evidence="1">
    <location>
        <begin position="472"/>
        <end position="603"/>
    </location>
</feature>
<feature type="compositionally biased region" description="Low complexity" evidence="1">
    <location>
        <begin position="647"/>
        <end position="663"/>
    </location>
</feature>
<feature type="compositionally biased region" description="Basic and acidic residues" evidence="1">
    <location>
        <begin position="694"/>
        <end position="704"/>
    </location>
</feature>
<dbReference type="Proteomes" id="UP000274822">
    <property type="component" value="Unassembled WGS sequence"/>
</dbReference>
<dbReference type="PANTHER" id="PTHR19321">
    <property type="entry name" value="PROTEIN REGULATOR OF CYTOKINESIS 1 PRC1-RELATED"/>
    <property type="match status" value="1"/>
</dbReference>
<evidence type="ECO:0000256" key="1">
    <source>
        <dbReference type="SAM" id="MobiDB-lite"/>
    </source>
</evidence>
<reference evidence="2 3" key="1">
    <citation type="journal article" date="2018" name="New Phytol.">
        <title>Phylogenomics of Endogonaceae and evolution of mycorrhizas within Mucoromycota.</title>
        <authorList>
            <person name="Chang Y."/>
            <person name="Desiro A."/>
            <person name="Na H."/>
            <person name="Sandor L."/>
            <person name="Lipzen A."/>
            <person name="Clum A."/>
            <person name="Barry K."/>
            <person name="Grigoriev I.V."/>
            <person name="Martin F.M."/>
            <person name="Stajich J.E."/>
            <person name="Smith M.E."/>
            <person name="Bonito G."/>
            <person name="Spatafora J.W."/>
        </authorList>
    </citation>
    <scope>NUCLEOTIDE SEQUENCE [LARGE SCALE GENOMIC DNA]</scope>
    <source>
        <strain evidence="2 3">AD002</strain>
    </source>
</reference>
<keyword evidence="3" id="KW-1185">Reference proteome</keyword>
<feature type="compositionally biased region" description="Pro residues" evidence="1">
    <location>
        <begin position="728"/>
        <end position="741"/>
    </location>
</feature>
<sequence length="884" mass="98053">MDTLYRKANTLLDIWVELGFADAELAELPGVQLSPRGTSEWARRRMQRVLGELDRLIEYERQEKQRLSAEIEDLLFSIDDTCTQLGQRIENVTSLAAIPETIERSHPMKRYLRKLNDELLEELNRRRTNVRTWLDAIKSYAAEIYEVHEMPPFEAYENDLTWATVQSVFVKPRAAKPLKTPPPNSASTGMLYVTKHPTPSTKLSLNSDDIPVPQYYRHPLPSLLSLTPSCLDLLNEKLATLEEDYRDRLAKRDRYQKGILLLWGELEVPVEERTVQMVDSFDLVYLEQITTEYERLKNFMRARIDKYVDQFRDKLTALWDKCLLSQRERDEFVEMLHDKADTMEQARVMIQEHLDYLSTLQTVGEKVFNLMRERRDLIQKMIDFEKTASDPRRLFQSSFQLLQEEKWRKACYPNLLKLEDALVRTVIAYENNSKKPFVYQKQRYLDALHLEITERNVNQTFFGFLDDGPKRPPRKSLFEAPAGAAPGAATFSTATPKGSAQPKPSRNSSTKSTKSLAPPVPNGASTSTRAHSPIISTGRGTRTPMRSQLLTHANLNSNAPQASITRRPRTSSFSSSNSTSIPSSTPSPSTSTHHMPPGRRTSMVPAVADNASASVRTRKISLPASVPATRPASPAMNKRPPPLPISTTAATGRAGTTRANRAASVGSATPTTRKMATSPLASPPQSGNTESESTETKGITKEPSSRASHIPAPSRASHTPTPSRASHTPPPARSSRTPPPRISTAKNTGSDRHTNDNGSTAFSVPTPPSPTKKLSLQDLLDPSVPSVAVAGPVPTLPSLKGPRGRRMSVQRKTSVVKEVVRQVKEGGDKVIGVEQVVRAVDGAIKGVDNVTKQAELVSTGVAAAMAMASGHKRKSKMPFPMVKA</sequence>
<dbReference type="Pfam" id="PF03999">
    <property type="entry name" value="MAP65_ASE1"/>
    <property type="match status" value="1"/>
</dbReference>
<feature type="compositionally biased region" description="Low complexity" evidence="1">
    <location>
        <begin position="717"/>
        <end position="727"/>
    </location>
</feature>
<organism evidence="2 3">
    <name type="scientific">Jimgerdemannia flammicorona</name>
    <dbReference type="NCBI Taxonomy" id="994334"/>
    <lineage>
        <taxon>Eukaryota</taxon>
        <taxon>Fungi</taxon>
        <taxon>Fungi incertae sedis</taxon>
        <taxon>Mucoromycota</taxon>
        <taxon>Mucoromycotina</taxon>
        <taxon>Endogonomycetes</taxon>
        <taxon>Endogonales</taxon>
        <taxon>Endogonaceae</taxon>
        <taxon>Jimgerdemannia</taxon>
    </lineage>
</organism>
<protein>
    <submittedName>
        <fullName evidence="2">Microtubule associated protein-domain-containing protein</fullName>
    </submittedName>
</protein>
<dbReference type="EMBL" id="RBNJ01017698">
    <property type="protein sequence ID" value="RUS24007.1"/>
    <property type="molecule type" value="Genomic_DNA"/>
</dbReference>
<feature type="compositionally biased region" description="Polar residues" evidence="1">
    <location>
        <begin position="490"/>
        <end position="515"/>
    </location>
</feature>
<dbReference type="GO" id="GO:0005737">
    <property type="term" value="C:cytoplasm"/>
    <property type="evidence" value="ECO:0007669"/>
    <property type="project" value="TreeGrafter"/>
</dbReference>
<evidence type="ECO:0000313" key="3">
    <source>
        <dbReference type="Proteomes" id="UP000274822"/>
    </source>
</evidence>
<dbReference type="PANTHER" id="PTHR19321:SF41">
    <property type="entry name" value="FASCETTO-RELATED"/>
    <property type="match status" value="1"/>
</dbReference>
<dbReference type="Gene3D" id="1.20.58.1520">
    <property type="match status" value="1"/>
</dbReference>
<feature type="compositionally biased region" description="Low complexity" evidence="1">
    <location>
        <begin position="570"/>
        <end position="592"/>
    </location>
</feature>
<feature type="compositionally biased region" description="Low complexity" evidence="1">
    <location>
        <begin position="480"/>
        <end position="489"/>
    </location>
</feature>
<gene>
    <name evidence="2" type="ORF">BC938DRAFT_474269</name>
</gene>
<name>A0A433Q2K9_9FUNG</name>